<dbReference type="Proteomes" id="UP000813385">
    <property type="component" value="Unassembled WGS sequence"/>
</dbReference>
<evidence type="ECO:0000256" key="1">
    <source>
        <dbReference type="SAM" id="MobiDB-lite"/>
    </source>
</evidence>
<keyword evidence="2" id="KW-1133">Transmembrane helix</keyword>
<name>A0A8K0T8N3_9PEZI</name>
<evidence type="ECO:0008006" key="5">
    <source>
        <dbReference type="Google" id="ProtNLM"/>
    </source>
</evidence>
<organism evidence="3 4">
    <name type="scientific">Plectosphaerella cucumerina</name>
    <dbReference type="NCBI Taxonomy" id="40658"/>
    <lineage>
        <taxon>Eukaryota</taxon>
        <taxon>Fungi</taxon>
        <taxon>Dikarya</taxon>
        <taxon>Ascomycota</taxon>
        <taxon>Pezizomycotina</taxon>
        <taxon>Sordariomycetes</taxon>
        <taxon>Hypocreomycetidae</taxon>
        <taxon>Glomerellales</taxon>
        <taxon>Plectosphaerellaceae</taxon>
        <taxon>Plectosphaerella</taxon>
    </lineage>
</organism>
<feature type="transmembrane region" description="Helical" evidence="2">
    <location>
        <begin position="169"/>
        <end position="187"/>
    </location>
</feature>
<feature type="transmembrane region" description="Helical" evidence="2">
    <location>
        <begin position="63"/>
        <end position="84"/>
    </location>
</feature>
<evidence type="ECO:0000256" key="2">
    <source>
        <dbReference type="SAM" id="Phobius"/>
    </source>
</evidence>
<dbReference type="EMBL" id="JAGPXD010000006">
    <property type="protein sequence ID" value="KAH7350011.1"/>
    <property type="molecule type" value="Genomic_DNA"/>
</dbReference>
<keyword evidence="2" id="KW-0812">Transmembrane</keyword>
<keyword evidence="4" id="KW-1185">Reference proteome</keyword>
<protein>
    <recommendedName>
        <fullName evidence="5">DUF3176 domain containing protein</fullName>
    </recommendedName>
</protein>
<feature type="region of interest" description="Disordered" evidence="1">
    <location>
        <begin position="576"/>
        <end position="600"/>
    </location>
</feature>
<dbReference type="PANTHER" id="PTHR35394">
    <property type="entry name" value="DUF3176 DOMAIN-CONTAINING PROTEIN"/>
    <property type="match status" value="1"/>
</dbReference>
<dbReference type="OrthoDB" id="5376804at2759"/>
<accession>A0A8K0T8N3</accession>
<keyword evidence="2" id="KW-0472">Membrane</keyword>
<gene>
    <name evidence="3" type="ORF">B0T11DRAFT_333031</name>
</gene>
<dbReference type="PANTHER" id="PTHR35394:SF5">
    <property type="entry name" value="DUF3176 DOMAIN-CONTAINING PROTEIN"/>
    <property type="match status" value="1"/>
</dbReference>
<reference evidence="3" key="1">
    <citation type="journal article" date="2021" name="Nat. Commun.">
        <title>Genetic determinants of endophytism in the Arabidopsis root mycobiome.</title>
        <authorList>
            <person name="Mesny F."/>
            <person name="Miyauchi S."/>
            <person name="Thiergart T."/>
            <person name="Pickel B."/>
            <person name="Atanasova L."/>
            <person name="Karlsson M."/>
            <person name="Huettel B."/>
            <person name="Barry K.W."/>
            <person name="Haridas S."/>
            <person name="Chen C."/>
            <person name="Bauer D."/>
            <person name="Andreopoulos W."/>
            <person name="Pangilinan J."/>
            <person name="LaButti K."/>
            <person name="Riley R."/>
            <person name="Lipzen A."/>
            <person name="Clum A."/>
            <person name="Drula E."/>
            <person name="Henrissat B."/>
            <person name="Kohler A."/>
            <person name="Grigoriev I.V."/>
            <person name="Martin F.M."/>
            <person name="Hacquard S."/>
        </authorList>
    </citation>
    <scope>NUCLEOTIDE SEQUENCE</scope>
    <source>
        <strain evidence="3">MPI-CAGE-AT-0016</strain>
    </source>
</reference>
<evidence type="ECO:0000313" key="3">
    <source>
        <dbReference type="EMBL" id="KAH7350011.1"/>
    </source>
</evidence>
<feature type="transmembrane region" description="Helical" evidence="2">
    <location>
        <begin position="104"/>
        <end position="125"/>
    </location>
</feature>
<dbReference type="InterPro" id="IPR021514">
    <property type="entry name" value="DUF3176"/>
</dbReference>
<dbReference type="Pfam" id="PF11374">
    <property type="entry name" value="DUF3176"/>
    <property type="match status" value="1"/>
</dbReference>
<feature type="region of interest" description="Disordered" evidence="1">
    <location>
        <begin position="1"/>
        <end position="29"/>
    </location>
</feature>
<dbReference type="AlphaFoldDB" id="A0A8K0T8N3"/>
<evidence type="ECO:0000313" key="4">
    <source>
        <dbReference type="Proteomes" id="UP000813385"/>
    </source>
</evidence>
<comment type="caution">
    <text evidence="3">The sequence shown here is derived from an EMBL/GenBank/DDBJ whole genome shotgun (WGS) entry which is preliminary data.</text>
</comment>
<sequence length="618" mass="67374">MSTWPPDASTRSHEYELATASREDGDDTSGWKPFLYHDQAAMLPGASPKKSASSGRGDYLNDWWLWEILSVLLAVSSLIALAVVLRLHDGKPLPDWPLGITLNALVAVLSTVIEASMMVAVAACISQLKWLWYLRPRVLGDFESFDMASRGPWGALVVLFKAFRYFRSLVVVGAIVTMLAGATGPFLQQILTISLKPVPSSAGVARTNRAQIYDEGEDNSQLSGGVRLGPGLRTKAAVYRGIFTDEVPKFEPTCSTGNCTFPLFDSLAMCSKCLNVTDDTRRLGDQGSTLPVKSGYWDLNLTYSLPGDTEVDIRTRYFDEGLQHGPALVSTSSVSETMSKTALGISNPMLALAIMQFPGVDRDGYKGNYLKETPIVYECALYFCVQTYNLTVTNGVARTEVVSTWYNETDPVLELGLNWHKFLLRPDDQPAPEDDPTFIVIGDTFNTILWYLGKMFNGTALSRTAVVGGVEREVDDVLEALKRSQDVPALFGNLTASLNTRIREMSINEKDGGVSGDALVLVPHVHIRWEWLSLPAIFVGLCSVLLAATAMATKRSGVPVWKNSSLAVLFHGLEDDSGSTGDESPGHLSRSSEMGKEAEGRAVVLRRGGGGWKLHNSS</sequence>
<proteinExistence type="predicted"/>